<dbReference type="EMBL" id="FRAF01000073">
    <property type="protein sequence ID" value="SHL21427.1"/>
    <property type="molecule type" value="Genomic_DNA"/>
</dbReference>
<feature type="non-terminal residue" evidence="1">
    <location>
        <position position="1"/>
    </location>
</feature>
<reference evidence="2" key="1">
    <citation type="submission" date="2016-11" db="EMBL/GenBank/DDBJ databases">
        <authorList>
            <person name="Varghese N."/>
            <person name="Submissions S."/>
        </authorList>
    </citation>
    <scope>NUCLEOTIDE SEQUENCE [LARGE SCALE GENOMIC DNA]</scope>
    <source>
        <strain evidence="2">USBA-503</strain>
    </source>
</reference>
<protein>
    <submittedName>
        <fullName evidence="1">Uncharacterized protein</fullName>
    </submittedName>
</protein>
<accession>A0A1M6YT81</accession>
<proteinExistence type="predicted"/>
<gene>
    <name evidence="1" type="ORF">SAMN05443507_1732</name>
</gene>
<dbReference type="AlphaFoldDB" id="A0A1M6YT81"/>
<organism evidence="1 2">
    <name type="scientific">Alicyclobacillus tolerans</name>
    <dbReference type="NCBI Taxonomy" id="90970"/>
    <lineage>
        <taxon>Bacteria</taxon>
        <taxon>Bacillati</taxon>
        <taxon>Bacillota</taxon>
        <taxon>Bacilli</taxon>
        <taxon>Bacillales</taxon>
        <taxon>Alicyclobacillaceae</taxon>
        <taxon>Alicyclobacillus</taxon>
    </lineage>
</organism>
<keyword evidence="2" id="KW-1185">Reference proteome</keyword>
<evidence type="ECO:0000313" key="2">
    <source>
        <dbReference type="Proteomes" id="UP000184016"/>
    </source>
</evidence>
<sequence>AGMKWFNQIVVKIEGNEIVATMPGVTENDFTVGAPWISAETSTNATTPTPAPFSTDGGQTWQVAPENTTTAMYNFFTNDWQSYDRTGFTPKTIMMKGLATAGFGVSSGVMQANQVWQPNGFAPTFICGVQNGQFGVKWQ</sequence>
<evidence type="ECO:0000313" key="1">
    <source>
        <dbReference type="EMBL" id="SHL21427.1"/>
    </source>
</evidence>
<dbReference type="RefSeq" id="WP_207549801.1">
    <property type="nucleotide sequence ID" value="NZ_FRAF01000073.1"/>
</dbReference>
<dbReference type="Proteomes" id="UP000184016">
    <property type="component" value="Unassembled WGS sequence"/>
</dbReference>
<name>A0A1M6YT81_9BACL</name>